<sequence>MGNKKSTSKKHNKSKSLSNEKVKLDDINIICLDINCNDKSSSNLKFLNELEQIVNSVQIFDDSNLCEKFLKNDFNDNEIIFFILSDKLIQQIVPRIHELIYIDSIYVFCQHKNQYDLWSNKYLKLKGHFFTRISQLCDQVKQDIRHYQNDLIPIHMLDNTFTHDQLNQIEPDFMYSQLIKETLINIKYDKNARREFIQYCFLQSNILNINQMNIIHQFENNYEKHSPIWWYTRESFVYEILNKALRTQNIDILIKMGFFIKDLHQQIEHLYSLQEHCPMIVYRGQGLTNNQFEKLCKFKGGLISFHSFLSTSLDKRISLEFARRAIEKPSLRGIIFRMKIDPKNVNLSNPYASLNNLSYYKNNEKEILFSTHTIFRIVDIKQIKDENKIWQIDLKLTTIQDDIQLEQLTKHLREDVQSLSNPWERLAKLMFTIRQFDKAQQIYENILEKTSSNDSLQLAFIYHQLGYVNNEKGNLNKALEYFQKSIEIKANYLPEHYNDPQLADTYLNIGSIYHAQDKLDYALFYFQSALYTDSNDQTILPSIYNNIGMVLKRQGYFNDALQFFQKSLQIDLKFLPPTHPDLATTYSNIGRVYYLLNDYLNALSYYKKTCHIRSLSLPQNHPSLLTAIENYQNTAILFKKYNSQINLSTSIIPKTHRSCSTLSKYSKQLKKKISISKQIITNK</sequence>
<dbReference type="Pfam" id="PF13424">
    <property type="entry name" value="TPR_12"/>
    <property type="match status" value="2"/>
</dbReference>
<dbReference type="PANTHER" id="PTHR45641:SF19">
    <property type="entry name" value="NEPHROCYSTIN-3"/>
    <property type="match status" value="1"/>
</dbReference>
<evidence type="ECO:0000313" key="6">
    <source>
        <dbReference type="EMBL" id="CAF3871406.1"/>
    </source>
</evidence>
<evidence type="ECO:0000256" key="3">
    <source>
        <dbReference type="PROSITE-ProRule" id="PRU00339"/>
    </source>
</evidence>
<dbReference type="SUPFAM" id="SSF48452">
    <property type="entry name" value="TPR-like"/>
    <property type="match status" value="1"/>
</dbReference>
<evidence type="ECO:0000256" key="2">
    <source>
        <dbReference type="ARBA" id="ARBA00022803"/>
    </source>
</evidence>
<comment type="caution">
    <text evidence="5">The sequence shown here is derived from an EMBL/GenBank/DDBJ whole genome shotgun (WGS) entry which is preliminary data.</text>
</comment>
<evidence type="ECO:0000313" key="5">
    <source>
        <dbReference type="EMBL" id="CAF1256186.1"/>
    </source>
</evidence>
<evidence type="ECO:0000256" key="1">
    <source>
        <dbReference type="ARBA" id="ARBA00022737"/>
    </source>
</evidence>
<protein>
    <recommendedName>
        <fullName evidence="4">ADP ribosyltransferase domain-containing protein</fullName>
    </recommendedName>
</protein>
<feature type="repeat" description="TPR" evidence="3">
    <location>
        <begin position="503"/>
        <end position="536"/>
    </location>
</feature>
<dbReference type="EMBL" id="CAJNOU010001819">
    <property type="protein sequence ID" value="CAF1256186.1"/>
    <property type="molecule type" value="Genomic_DNA"/>
</dbReference>
<proteinExistence type="predicted"/>
<dbReference type="SUPFAM" id="SSF56399">
    <property type="entry name" value="ADP-ribosylation"/>
    <property type="match status" value="1"/>
</dbReference>
<reference evidence="5" key="1">
    <citation type="submission" date="2021-02" db="EMBL/GenBank/DDBJ databases">
        <authorList>
            <person name="Nowell W R."/>
        </authorList>
    </citation>
    <scope>NUCLEOTIDE SEQUENCE</scope>
</reference>
<feature type="repeat" description="TPR" evidence="3">
    <location>
        <begin position="541"/>
        <end position="574"/>
    </location>
</feature>
<keyword evidence="1" id="KW-0677">Repeat</keyword>
<dbReference type="Pfam" id="PF13181">
    <property type="entry name" value="TPR_8"/>
    <property type="match status" value="1"/>
</dbReference>
<evidence type="ECO:0000259" key="4">
    <source>
        <dbReference type="Pfam" id="PF03496"/>
    </source>
</evidence>
<dbReference type="InterPro" id="IPR011990">
    <property type="entry name" value="TPR-like_helical_dom_sf"/>
</dbReference>
<dbReference type="Gene3D" id="3.90.176.10">
    <property type="entry name" value="Toxin ADP-ribosyltransferase, Chain A, domain 1"/>
    <property type="match status" value="1"/>
</dbReference>
<feature type="repeat" description="TPR" evidence="3">
    <location>
        <begin position="583"/>
        <end position="616"/>
    </location>
</feature>
<dbReference type="PANTHER" id="PTHR45641">
    <property type="entry name" value="TETRATRICOPEPTIDE REPEAT PROTEIN (AFU_ORTHOLOGUE AFUA_6G03870)"/>
    <property type="match status" value="1"/>
</dbReference>
<dbReference type="InterPro" id="IPR003540">
    <property type="entry name" value="ADP-ribosyltransferase"/>
</dbReference>
<dbReference type="EMBL" id="CAJOBE010003282">
    <property type="protein sequence ID" value="CAF3871406.1"/>
    <property type="molecule type" value="Genomic_DNA"/>
</dbReference>
<dbReference type="InterPro" id="IPR019734">
    <property type="entry name" value="TPR_rpt"/>
</dbReference>
<dbReference type="Proteomes" id="UP000663889">
    <property type="component" value="Unassembled WGS sequence"/>
</dbReference>
<evidence type="ECO:0000313" key="7">
    <source>
        <dbReference type="Proteomes" id="UP000663889"/>
    </source>
</evidence>
<dbReference type="Proteomes" id="UP000663874">
    <property type="component" value="Unassembled WGS sequence"/>
</dbReference>
<feature type="domain" description="ADP ribosyltransferase" evidence="4">
    <location>
        <begin position="231"/>
        <end position="388"/>
    </location>
</feature>
<dbReference type="GO" id="GO:0005576">
    <property type="term" value="C:extracellular region"/>
    <property type="evidence" value="ECO:0007669"/>
    <property type="project" value="InterPro"/>
</dbReference>
<dbReference type="Pfam" id="PF03496">
    <property type="entry name" value="ADPrib_exo_Tox"/>
    <property type="match status" value="1"/>
</dbReference>
<dbReference type="PROSITE" id="PS50005">
    <property type="entry name" value="TPR"/>
    <property type="match status" value="4"/>
</dbReference>
<name>A0A815AG20_9BILA</name>
<dbReference type="PROSITE" id="PS51996">
    <property type="entry name" value="TR_MART"/>
    <property type="match status" value="1"/>
</dbReference>
<accession>A0A815AG20</accession>
<gene>
    <name evidence="6" type="ORF">FNK824_LOCUS19032</name>
    <name evidence="5" type="ORF">SEV965_LOCUS23993</name>
</gene>
<organism evidence="5 7">
    <name type="scientific">Rotaria sordida</name>
    <dbReference type="NCBI Taxonomy" id="392033"/>
    <lineage>
        <taxon>Eukaryota</taxon>
        <taxon>Metazoa</taxon>
        <taxon>Spiralia</taxon>
        <taxon>Gnathifera</taxon>
        <taxon>Rotifera</taxon>
        <taxon>Eurotatoria</taxon>
        <taxon>Bdelloidea</taxon>
        <taxon>Philodinida</taxon>
        <taxon>Philodinidae</taxon>
        <taxon>Rotaria</taxon>
    </lineage>
</organism>
<dbReference type="AlphaFoldDB" id="A0A815AG20"/>
<dbReference type="SMART" id="SM00028">
    <property type="entry name" value="TPR"/>
    <property type="match status" value="5"/>
</dbReference>
<feature type="repeat" description="TPR" evidence="3">
    <location>
        <begin position="459"/>
        <end position="492"/>
    </location>
</feature>
<keyword evidence="2 3" id="KW-0802">TPR repeat</keyword>
<dbReference type="Gene3D" id="1.25.40.10">
    <property type="entry name" value="Tetratricopeptide repeat domain"/>
    <property type="match status" value="2"/>
</dbReference>